<comment type="caution">
    <text evidence="1">The sequence shown here is derived from an EMBL/GenBank/DDBJ whole genome shotgun (WGS) entry which is preliminary data.</text>
</comment>
<protein>
    <submittedName>
        <fullName evidence="1">Uncharacterized protein</fullName>
    </submittedName>
</protein>
<sequence length="444" mass="50781">MSIVVNTQIQFPGTRPKIKVHHVTDTSAKIDTTPFWFDQIEPIDRRKICLPTNYDSVSPIDYQTIDCLSRYRTMESKKSLNFVNDPFQGTVNDSETLVIALNDVVQQCNVNLSFTNGNFKYDDSDYRIACGIADLGSIHSLIASGDNIQTAKFQFRFNLKYDDIVKTNETVQNFILRLLNAIAEIIQCQTQFVRVFSLDKNTSDEISVQFGVTAPQQNDTKIFAENLNKKASGLSQQNNVLSYVIPDNYKYVLEPAVSHLQLQKSDFDPKYNMDYRNYHTEEDQRGNRPYYFPIGWYRHALNVKDKYPNDELWLGMKNSSGEWSVAYHGTRAEAVKDITREGLLNSKTRKDACKQEAINQVGSIAAGNGIYLATHCQGGADMYTTTFQVKNKNGREVRYKTVFQCRVQPDKFTEHDFPVCSGKALRVYDEKAIRPYGILIKEEE</sequence>
<reference evidence="1" key="1">
    <citation type="submission" date="2021-02" db="EMBL/GenBank/DDBJ databases">
        <authorList>
            <person name="Nowell W R."/>
        </authorList>
    </citation>
    <scope>NUCLEOTIDE SEQUENCE</scope>
</reference>
<dbReference type="EMBL" id="CAJOBC010043297">
    <property type="protein sequence ID" value="CAF4151456.1"/>
    <property type="molecule type" value="Genomic_DNA"/>
</dbReference>
<evidence type="ECO:0000313" key="3">
    <source>
        <dbReference type="EMBL" id="CAF4151456.1"/>
    </source>
</evidence>
<accession>A0A815EIW3</accession>
<dbReference type="EMBL" id="CAJNOK010040646">
    <property type="protein sequence ID" value="CAF1552421.1"/>
    <property type="molecule type" value="Genomic_DNA"/>
</dbReference>
<keyword evidence="5" id="KW-1185">Reference proteome</keyword>
<evidence type="ECO:0000313" key="2">
    <source>
        <dbReference type="EMBL" id="CAF1552421.1"/>
    </source>
</evidence>
<dbReference type="Proteomes" id="UP000663829">
    <property type="component" value="Unassembled WGS sequence"/>
</dbReference>
<dbReference type="EMBL" id="CAJOBA010063130">
    <property type="protein sequence ID" value="CAF4342798.1"/>
    <property type="molecule type" value="Genomic_DNA"/>
</dbReference>
<dbReference type="OrthoDB" id="428577at2759"/>
<dbReference type="Proteomes" id="UP000677228">
    <property type="component" value="Unassembled WGS sequence"/>
</dbReference>
<name>A0A815EIW3_9BILA</name>
<evidence type="ECO:0000313" key="5">
    <source>
        <dbReference type="Proteomes" id="UP000663829"/>
    </source>
</evidence>
<dbReference type="Proteomes" id="UP000682733">
    <property type="component" value="Unassembled WGS sequence"/>
</dbReference>
<gene>
    <name evidence="1" type="ORF">GPM918_LOCUS29068</name>
    <name evidence="2" type="ORF">OVA965_LOCUS39366</name>
    <name evidence="3" type="ORF">SRO942_LOCUS29619</name>
    <name evidence="4" type="ORF">TMI583_LOCUS40663</name>
</gene>
<dbReference type="PANTHER" id="PTHR36649">
    <property type="entry name" value="UBIQUITIN-LIKE DOMAIN-CONTAINING PROTEIN"/>
    <property type="match status" value="1"/>
</dbReference>
<dbReference type="Gene3D" id="3.90.228.10">
    <property type="match status" value="1"/>
</dbReference>
<dbReference type="Proteomes" id="UP000681722">
    <property type="component" value="Unassembled WGS sequence"/>
</dbReference>
<evidence type="ECO:0000313" key="4">
    <source>
        <dbReference type="EMBL" id="CAF4342798.1"/>
    </source>
</evidence>
<dbReference type="AlphaFoldDB" id="A0A815EIW3"/>
<proteinExistence type="predicted"/>
<evidence type="ECO:0000313" key="1">
    <source>
        <dbReference type="EMBL" id="CAF1312542.1"/>
    </source>
</evidence>
<dbReference type="EMBL" id="CAJNOQ010013008">
    <property type="protein sequence ID" value="CAF1312542.1"/>
    <property type="molecule type" value="Genomic_DNA"/>
</dbReference>
<organism evidence="1 5">
    <name type="scientific">Didymodactylos carnosus</name>
    <dbReference type="NCBI Taxonomy" id="1234261"/>
    <lineage>
        <taxon>Eukaryota</taxon>
        <taxon>Metazoa</taxon>
        <taxon>Spiralia</taxon>
        <taxon>Gnathifera</taxon>
        <taxon>Rotifera</taxon>
        <taxon>Eurotatoria</taxon>
        <taxon>Bdelloidea</taxon>
        <taxon>Philodinida</taxon>
        <taxon>Philodinidae</taxon>
        <taxon>Didymodactylos</taxon>
    </lineage>
</organism>
<dbReference type="PANTHER" id="PTHR36649:SF28">
    <property type="entry name" value="UBIQUITIN-LIKE DOMAIN-CONTAINING PROTEIN"/>
    <property type="match status" value="1"/>
</dbReference>